<feature type="region of interest" description="Disordered" evidence="13">
    <location>
        <begin position="893"/>
        <end position="963"/>
    </location>
</feature>
<keyword evidence="9" id="KW-0010">Activator</keyword>
<name>A0AAD9E9F7_9TELE</name>
<dbReference type="PROSITE" id="PS50157">
    <property type="entry name" value="ZINC_FINGER_C2H2_2"/>
    <property type="match status" value="3"/>
</dbReference>
<feature type="compositionally biased region" description="Polar residues" evidence="13">
    <location>
        <begin position="2027"/>
        <end position="2051"/>
    </location>
</feature>
<keyword evidence="17" id="KW-1185">Reference proteome</keyword>
<feature type="compositionally biased region" description="Polar residues" evidence="13">
    <location>
        <begin position="531"/>
        <end position="544"/>
    </location>
</feature>
<feature type="compositionally biased region" description="Basic and acidic residues" evidence="13">
    <location>
        <begin position="1354"/>
        <end position="1380"/>
    </location>
</feature>
<evidence type="ECO:0000256" key="11">
    <source>
        <dbReference type="ARBA" id="ARBA00023242"/>
    </source>
</evidence>
<keyword evidence="5 12" id="KW-0863">Zinc-finger</keyword>
<dbReference type="GO" id="GO:0005634">
    <property type="term" value="C:nucleus"/>
    <property type="evidence" value="ECO:0007669"/>
    <property type="project" value="UniProtKB-SubCell"/>
</dbReference>
<feature type="domain" description="CCHC FOG-type" evidence="15">
    <location>
        <begin position="1817"/>
        <end position="1850"/>
    </location>
</feature>
<gene>
    <name evidence="16" type="ORF">P4O66_005201</name>
</gene>
<evidence type="ECO:0000256" key="12">
    <source>
        <dbReference type="PROSITE-ProRule" id="PRU00042"/>
    </source>
</evidence>
<dbReference type="EMBL" id="JAROKS010000001">
    <property type="protein sequence ID" value="KAK1806702.1"/>
    <property type="molecule type" value="Genomic_DNA"/>
</dbReference>
<dbReference type="PROSITE" id="PS00028">
    <property type="entry name" value="ZINC_FINGER_C2H2_1"/>
    <property type="match status" value="2"/>
</dbReference>
<organism evidence="16 17">
    <name type="scientific">Electrophorus voltai</name>
    <dbReference type="NCBI Taxonomy" id="2609070"/>
    <lineage>
        <taxon>Eukaryota</taxon>
        <taxon>Metazoa</taxon>
        <taxon>Chordata</taxon>
        <taxon>Craniata</taxon>
        <taxon>Vertebrata</taxon>
        <taxon>Euteleostomi</taxon>
        <taxon>Actinopterygii</taxon>
        <taxon>Neopterygii</taxon>
        <taxon>Teleostei</taxon>
        <taxon>Ostariophysi</taxon>
        <taxon>Gymnotiformes</taxon>
        <taxon>Gymnotoidei</taxon>
        <taxon>Gymnotidae</taxon>
        <taxon>Electrophorus</taxon>
    </lineage>
</organism>
<feature type="domain" description="CCHC FOG-type" evidence="15">
    <location>
        <begin position="1653"/>
        <end position="1686"/>
    </location>
</feature>
<evidence type="ECO:0000256" key="4">
    <source>
        <dbReference type="ARBA" id="ARBA00022737"/>
    </source>
</evidence>
<dbReference type="Gene3D" id="3.30.160.60">
    <property type="entry name" value="Classic Zinc Finger"/>
    <property type="match status" value="2"/>
</dbReference>
<feature type="region of interest" description="Disordered" evidence="13">
    <location>
        <begin position="1013"/>
        <end position="1040"/>
    </location>
</feature>
<evidence type="ECO:0000259" key="15">
    <source>
        <dbReference type="PROSITE" id="PS51810"/>
    </source>
</evidence>
<dbReference type="InterPro" id="IPR034731">
    <property type="entry name" value="Znf_CCHC_FOG"/>
</dbReference>
<evidence type="ECO:0000313" key="17">
    <source>
        <dbReference type="Proteomes" id="UP001239994"/>
    </source>
</evidence>
<dbReference type="Pfam" id="PF25445">
    <property type="entry name" value="CCHC_ZFPM2"/>
    <property type="match status" value="1"/>
</dbReference>
<feature type="region of interest" description="Disordered" evidence="13">
    <location>
        <begin position="1"/>
        <end position="54"/>
    </location>
</feature>
<feature type="domain" description="CCHC FOG-type" evidence="15">
    <location>
        <begin position="2085"/>
        <end position="2118"/>
    </location>
</feature>
<dbReference type="InterPro" id="IPR059121">
    <property type="entry name" value="CCHC_ZFPM2-like"/>
</dbReference>
<dbReference type="PANTHER" id="PTHR12958">
    <property type="entry name" value="FRIEND OF GATA2-RELATED"/>
    <property type="match status" value="1"/>
</dbReference>
<keyword evidence="3" id="KW-0479">Metal-binding</keyword>
<feature type="domain" description="C2H2-type" evidence="14">
    <location>
        <begin position="1225"/>
        <end position="1252"/>
    </location>
</feature>
<keyword evidence="4" id="KW-0677">Repeat</keyword>
<feature type="compositionally biased region" description="Basic and acidic residues" evidence="13">
    <location>
        <begin position="1405"/>
        <end position="1422"/>
    </location>
</feature>
<comment type="subcellular location">
    <subcellularLocation>
        <location evidence="1">Nucleus</location>
    </subcellularLocation>
</comment>
<dbReference type="PANTHER" id="PTHR12958:SF5">
    <property type="entry name" value="ZINC FINGER PROTEIN ZFPM2"/>
    <property type="match status" value="1"/>
</dbReference>
<evidence type="ECO:0000256" key="2">
    <source>
        <dbReference type="ARBA" id="ARBA00022491"/>
    </source>
</evidence>
<sequence length="2123" mass="230132">MKRAATGGGGSAGKEPPQIGKRGQGGAAFHRKKSRSVGVEPPRPDCGPLDDGLEEEEECISEGNELAAKEEFSADENFAADFEAENLTCEDVEYFCNKGCTSVRGEGLSEFHPFPTRNPSLLPKGPKHPSNAALITAGLSRTGVPVWFGWASVILARGKAGTPPGPLHPANPELYRFRWPVVLGGGSGERSSPSDVPFDLGSGTSVKNVTRDDGGSLPTAAGPRTEGRSVLPVGHHLDSVSTLSGAPPSHVPWNDLRLPVSSFAQLIVRSTGRKASLSRVTRSRRGVGTGTPRQGLGMWRGRANLPSAAGGDEAGREQRLAHLPDAVMKANLQASEETVAGSFTNHLSPPGRLPGGLRAGCVFVTARAGQASGVSYQCQPIDLLPFRSKSYRPPQHSKRPLLLPLQLRSRDAYLWGSRLLPRSGDRHVGGKKGITPASSLLVPENSSRELGNTDVDGVNDKTRPPTLEAEEWDGPTGCQPLALAQFASRLPGSSCGISGGEGGGGRGYVSDQAALSAQLGGSYRGTKQLPAPSQSPACSTPGNQQVQLPVAHKMTPKIAPLPPHRRLPLHAPAPGGATWRARWMHPGDRHRSRRARSGARGLGPLPDPPGGNLRTGADAPVPKRADKRQAECFVALARRVGGAASWRPIASPDSQARWHKTDVRSVQKMNMINMVHRELVRIVSSSNCMVTGSDPGCSFCPAGELDLQTKDGERRIHSRQQLPVGTTWGPFDGKIEMSTNASGLTLPRGSWPDSVRHAGLFWGPQMSNAGILHAERTWPLSYPCSSDGGWSGSHLVRYRSRFSRKMKTLEKGPESRTSGRRLAVCAGGLAHEARVCVAVGAGILDRRGPWKTKAPVPVVLSSGPRWLLDVTWQGAEDNKNNCVVYSKAKRLPPFPHDRHVPDETTQPGGERHTEPPPGPPASGTASAKARGRGFKTADERGTLLLIRKERKNPRENDREQIRTVSGEEDGKWVEDLFAGVEALITWVEVLLFSDFRHVPKELSNKSFKSLRVRGVGTQRSGPEASSDHFPPGEQESASKREADALGNRLGSLGPLQVSAPVRMVTPVTTVPLPAAYLTWLQWRSGDGCSWEIRMERVSPASMGDRLQPMKRPGGGGVKSEECVSSLQMCREMGPTFERSLTLRSQLGGPCRRRGQLWCTTTKNIMEGEELVAFVVDFDSRLQAVNHMSLSEGMYPARLLDTIQLLPQQAAMASILPTAIVNKDIFPCKACGIWFRSERNLQAHLMYYCSGRQREPESVTEENEANPQQTPSICPFPQCNKNFSSPRALEMHLSTHSGVKMEETLPPGTSLKCTVCNYTADSLITFQHHILTHLSQAAFRCNHCHISFQNHRELSQHQDLHGHSGKLHRESDGEHSPRGAEESLQQARAELVARKDVVMQSPKGTPHKDGSPDGEPDRTEKKLSLGLQKGEGHPSGKASFSYTRIKSEPSSPRLASSPVQHNMGPTFPMGPFLSQFAFSQDISVVPQASEILAKMSELVHRRLRHGGNSYPPVIYSPLMPKGATCFECNITFNNLDNYLVHKKHYCNSRWQHMAKSPDFSSVSDKVTDSVSPNSGHSSVGMLTGCLPSDADSHLMPSACLNSSVLDIMNAGGKVPEKDLTGQVKKVVTPTGAEDRLNGKQAEVKSPNTSLVDNDIDPNKTTCEACNITFSRHETYMVHKQYYCATRHDPPMKRMSSNKVPAMQRTMRTRKRRKMYEMCLPDQEQRQPMGPQPGFLGVPTLGNPCTSQESVESLADRFHPRCDIFPGMVPKHLEASLTVTKSILAPKSNAITDPHELDAPIDLSKKCSPVSDKTCNSPKRLLDYHECTVCKISFNKVENYLAHKQNFCPVTAAQHSELASLDQPVFPGMKSEGNNPDDVFDKSPVKCEKNGVTKLMGQNGGLFPPHLGTMPELKTFGDPQLLPSKEENKNMFLPHCLYPGAIKKAKGAEPISPYFGIKPSDYMAGGTVKQGEPSEQEQGSNGAGEEGKEQPAANGCPHPGKEALPLLPKSRGMVIVNGGHKLDECQAPGPTQQENQPNSTSPPDGQASPTWGSENPPDLSDNASPTSKSPAEDTLPTAAKGMNGSAQPAGGGKYCRLCDIQFNNLSNFITHKKFYCSSHAAEHVK</sequence>
<evidence type="ECO:0000256" key="6">
    <source>
        <dbReference type="ARBA" id="ARBA00022833"/>
    </source>
</evidence>
<dbReference type="GO" id="GO:0007507">
    <property type="term" value="P:heart development"/>
    <property type="evidence" value="ECO:0007669"/>
    <property type="project" value="TreeGrafter"/>
</dbReference>
<feature type="domain" description="C2H2-type" evidence="14">
    <location>
        <begin position="1271"/>
        <end position="1300"/>
    </location>
</feature>
<feature type="region of interest" description="Disordered" evidence="13">
    <location>
        <begin position="561"/>
        <end position="624"/>
    </location>
</feature>
<evidence type="ECO:0000256" key="1">
    <source>
        <dbReference type="ARBA" id="ARBA00004123"/>
    </source>
</evidence>
<comment type="caution">
    <text evidence="16">The sequence shown here is derived from an EMBL/GenBank/DDBJ whole genome shotgun (WGS) entry which is preliminary data.</text>
</comment>
<feature type="region of interest" description="Disordered" evidence="13">
    <location>
        <begin position="2019"/>
        <end position="2087"/>
    </location>
</feature>
<feature type="domain" description="CCHC FOG-type" evidence="15">
    <location>
        <begin position="1516"/>
        <end position="1549"/>
    </location>
</feature>
<accession>A0AAD9E9F7</accession>
<evidence type="ECO:0000256" key="13">
    <source>
        <dbReference type="SAM" id="MobiDB-lite"/>
    </source>
</evidence>
<dbReference type="GO" id="GO:0008270">
    <property type="term" value="F:zinc ion binding"/>
    <property type="evidence" value="ECO:0007669"/>
    <property type="project" value="UniProtKB-KW"/>
</dbReference>
<reference evidence="16" key="1">
    <citation type="submission" date="2023-03" db="EMBL/GenBank/DDBJ databases">
        <title>Electrophorus voltai genome.</title>
        <authorList>
            <person name="Bian C."/>
        </authorList>
    </citation>
    <scope>NUCLEOTIDE SEQUENCE</scope>
    <source>
        <strain evidence="16">CB-2022</strain>
        <tissue evidence="16">Muscle</tissue>
    </source>
</reference>
<keyword evidence="11" id="KW-0539">Nucleus</keyword>
<dbReference type="PROSITE" id="PS51810">
    <property type="entry name" value="ZF_CCHC_FOG"/>
    <property type="match status" value="5"/>
</dbReference>
<feature type="compositionally biased region" description="Basic and acidic residues" evidence="13">
    <location>
        <begin position="952"/>
        <end position="961"/>
    </location>
</feature>
<evidence type="ECO:0000256" key="9">
    <source>
        <dbReference type="ARBA" id="ARBA00023159"/>
    </source>
</evidence>
<feature type="region of interest" description="Disordered" evidence="13">
    <location>
        <begin position="277"/>
        <end position="296"/>
    </location>
</feature>
<evidence type="ECO:0000256" key="10">
    <source>
        <dbReference type="ARBA" id="ARBA00023163"/>
    </source>
</evidence>
<feature type="compositionally biased region" description="Polar residues" evidence="13">
    <location>
        <begin position="1437"/>
        <end position="1456"/>
    </location>
</feature>
<evidence type="ECO:0000313" key="16">
    <source>
        <dbReference type="EMBL" id="KAK1806702.1"/>
    </source>
</evidence>
<keyword evidence="10" id="KW-0804">Transcription</keyword>
<feature type="region of interest" description="Disordered" evidence="13">
    <location>
        <begin position="425"/>
        <end position="475"/>
    </location>
</feature>
<protein>
    <recommendedName>
        <fullName evidence="18">Zinc finger protein ZFPM2</fullName>
    </recommendedName>
</protein>
<proteinExistence type="predicted"/>
<dbReference type="GO" id="GO:0009653">
    <property type="term" value="P:anatomical structure morphogenesis"/>
    <property type="evidence" value="ECO:0007669"/>
    <property type="project" value="UniProtKB-ARBA"/>
</dbReference>
<evidence type="ECO:0000256" key="3">
    <source>
        <dbReference type="ARBA" id="ARBA00022723"/>
    </source>
</evidence>
<keyword evidence="8" id="KW-0238">DNA-binding</keyword>
<dbReference type="GO" id="GO:0003677">
    <property type="term" value="F:DNA binding"/>
    <property type="evidence" value="ECO:0007669"/>
    <property type="project" value="UniProtKB-KW"/>
</dbReference>
<feature type="domain" description="C2H2-type" evidence="14">
    <location>
        <begin position="1338"/>
        <end position="1367"/>
    </location>
</feature>
<dbReference type="GO" id="GO:0030154">
    <property type="term" value="P:cell differentiation"/>
    <property type="evidence" value="ECO:0007669"/>
    <property type="project" value="UniProtKB-ARBA"/>
</dbReference>
<dbReference type="Pfam" id="PF12874">
    <property type="entry name" value="zf-met"/>
    <property type="match status" value="1"/>
</dbReference>
<dbReference type="InterPro" id="IPR036236">
    <property type="entry name" value="Znf_C2H2_sf"/>
</dbReference>
<dbReference type="SUPFAM" id="SSF57667">
    <property type="entry name" value="beta-beta-alpha zinc fingers"/>
    <property type="match status" value="6"/>
</dbReference>
<dbReference type="InterPro" id="IPR039746">
    <property type="entry name" value="FOG"/>
</dbReference>
<feature type="compositionally biased region" description="Gly residues" evidence="13">
    <location>
        <begin position="1"/>
        <end position="12"/>
    </location>
</feature>
<dbReference type="Proteomes" id="UP001239994">
    <property type="component" value="Unassembled WGS sequence"/>
</dbReference>
<dbReference type="SMART" id="SM00355">
    <property type="entry name" value="ZnF_C2H2"/>
    <property type="match status" value="8"/>
</dbReference>
<evidence type="ECO:0008006" key="18">
    <source>
        <dbReference type="Google" id="ProtNLM"/>
    </source>
</evidence>
<keyword evidence="2" id="KW-0678">Repressor</keyword>
<feature type="region of interest" description="Disordered" evidence="13">
    <location>
        <begin position="1354"/>
        <end position="1456"/>
    </location>
</feature>
<keyword evidence="7" id="KW-0805">Transcription regulation</keyword>
<feature type="region of interest" description="Disordered" evidence="13">
    <location>
        <begin position="186"/>
        <end position="229"/>
    </location>
</feature>
<feature type="domain" description="CCHC FOG-type" evidence="15">
    <location>
        <begin position="1219"/>
        <end position="1252"/>
    </location>
</feature>
<dbReference type="GO" id="GO:0000122">
    <property type="term" value="P:negative regulation of transcription by RNA polymerase II"/>
    <property type="evidence" value="ECO:0007669"/>
    <property type="project" value="TreeGrafter"/>
</dbReference>
<feature type="region of interest" description="Disordered" evidence="13">
    <location>
        <begin position="1963"/>
        <end position="2005"/>
    </location>
</feature>
<evidence type="ECO:0000256" key="5">
    <source>
        <dbReference type="ARBA" id="ARBA00022771"/>
    </source>
</evidence>
<evidence type="ECO:0000259" key="14">
    <source>
        <dbReference type="PROSITE" id="PS50157"/>
    </source>
</evidence>
<keyword evidence="6" id="KW-0862">Zinc</keyword>
<evidence type="ECO:0000256" key="7">
    <source>
        <dbReference type="ARBA" id="ARBA00023015"/>
    </source>
</evidence>
<evidence type="ECO:0000256" key="8">
    <source>
        <dbReference type="ARBA" id="ARBA00023125"/>
    </source>
</evidence>
<feature type="region of interest" description="Disordered" evidence="13">
    <location>
        <begin position="523"/>
        <end position="544"/>
    </location>
</feature>
<feature type="compositionally biased region" description="Basic residues" evidence="13">
    <location>
        <begin position="588"/>
        <end position="597"/>
    </location>
</feature>
<dbReference type="GO" id="GO:0061629">
    <property type="term" value="F:RNA polymerase II-specific DNA-binding transcription factor binding"/>
    <property type="evidence" value="ECO:0007669"/>
    <property type="project" value="InterPro"/>
</dbReference>
<dbReference type="InterPro" id="IPR013087">
    <property type="entry name" value="Znf_C2H2_type"/>
</dbReference>
<dbReference type="GO" id="GO:0045944">
    <property type="term" value="P:positive regulation of transcription by RNA polymerase II"/>
    <property type="evidence" value="ECO:0007669"/>
    <property type="project" value="TreeGrafter"/>
</dbReference>